<dbReference type="OrthoDB" id="6402771at2"/>
<feature type="coiled-coil region" evidence="1">
    <location>
        <begin position="326"/>
        <end position="360"/>
    </location>
</feature>
<accession>A0A126PWS2</accession>
<name>A0A126PWS2_ALTMA</name>
<gene>
    <name evidence="2" type="ORF">AVL55_04260</name>
</gene>
<dbReference type="RefSeq" id="WP_061094354.1">
    <property type="nucleotide sequence ID" value="NZ_CP014323.1"/>
</dbReference>
<organism evidence="2 3">
    <name type="scientific">Alteromonas macleodii</name>
    <name type="common">Pseudoalteromonas macleodii</name>
    <dbReference type="NCBI Taxonomy" id="28108"/>
    <lineage>
        <taxon>Bacteria</taxon>
        <taxon>Pseudomonadati</taxon>
        <taxon>Pseudomonadota</taxon>
        <taxon>Gammaproteobacteria</taxon>
        <taxon>Alteromonadales</taxon>
        <taxon>Alteromonadaceae</taxon>
        <taxon>Alteromonas/Salinimonas group</taxon>
        <taxon>Alteromonas</taxon>
    </lineage>
</organism>
<dbReference type="Proteomes" id="UP000063991">
    <property type="component" value="Chromosome"/>
</dbReference>
<dbReference type="EMBL" id="CP014323">
    <property type="protein sequence ID" value="AMJ97441.1"/>
    <property type="molecule type" value="Genomic_DNA"/>
</dbReference>
<dbReference type="AlphaFoldDB" id="A0A126PWS2"/>
<evidence type="ECO:0000256" key="1">
    <source>
        <dbReference type="SAM" id="Coils"/>
    </source>
</evidence>
<proteinExistence type="predicted"/>
<evidence type="ECO:0008006" key="4">
    <source>
        <dbReference type="Google" id="ProtNLM"/>
    </source>
</evidence>
<dbReference type="PROSITE" id="PS51257">
    <property type="entry name" value="PROKAR_LIPOPROTEIN"/>
    <property type="match status" value="1"/>
</dbReference>
<evidence type="ECO:0000313" key="3">
    <source>
        <dbReference type="Proteomes" id="UP000063991"/>
    </source>
</evidence>
<keyword evidence="1" id="KW-0175">Coiled coil</keyword>
<reference evidence="2 3" key="1">
    <citation type="submission" date="2015-12" db="EMBL/GenBank/DDBJ databases">
        <authorList>
            <person name="Shamseldin A."/>
            <person name="Moawad H."/>
            <person name="Abd El-Rahim W.M."/>
            <person name="Sadowsky M.J."/>
        </authorList>
    </citation>
    <scope>NUCLEOTIDE SEQUENCE [LARGE SCALE GENOMIC DNA]</scope>
    <source>
        <strain evidence="2 3">D7</strain>
    </source>
</reference>
<sequence>MTIRSNFALLICFILISGCSSRPKLPLISDEEAFKYEKEYLAEYEQLKSDFSDQSEIKWVQPANKKTPCKVYVGVSKGDDRTLDPDYKVYWDGDCKNGYANGLGREFERATVLNAEALAIYKGKEEEPEYFIQTYHLDNKTQEGDINNRYFVETTINEDNFNFDINYQYGFFGSKEMPYRLITMKSPFNDNILQYKQYPNFSYVLYDMSNNEFDKNKYNFYMNYKGKANGFGFSTPKSGATASGEMSDGSMIRRVQLPNSYFLKIGSVQSEINDAGVKALNAQKYALKVKKQYMNQICKESKSVDFMDDKEYKDICNDSSEIKIKIDEKLAQINILKQQKREQQRQHELLIAKQKQAEAERNQEVWNSINQSLKELGDNIRKNTPKTTYTNCNGTYGGVNCTSTTY</sequence>
<evidence type="ECO:0000313" key="2">
    <source>
        <dbReference type="EMBL" id="AMJ97441.1"/>
    </source>
</evidence>
<protein>
    <recommendedName>
        <fullName evidence="4">Lipoprotein</fullName>
    </recommendedName>
</protein>